<gene>
    <name evidence="7" type="ORF">EDD77_1395</name>
</gene>
<dbReference type="GO" id="GO:0005886">
    <property type="term" value="C:plasma membrane"/>
    <property type="evidence" value="ECO:0007669"/>
    <property type="project" value="UniProtKB-SubCell"/>
</dbReference>
<comment type="caution">
    <text evidence="7">The sequence shown here is derived from an EMBL/GenBank/DDBJ whole genome shotgun (WGS) entry which is preliminary data.</text>
</comment>
<feature type="transmembrane region" description="Helical" evidence="6">
    <location>
        <begin position="321"/>
        <end position="341"/>
    </location>
</feature>
<feature type="transmembrane region" description="Helical" evidence="6">
    <location>
        <begin position="159"/>
        <end position="177"/>
    </location>
</feature>
<dbReference type="PIRSF" id="PIRSF038958">
    <property type="entry name" value="PG_synth_SpoVB"/>
    <property type="match status" value="1"/>
</dbReference>
<keyword evidence="2" id="KW-1003">Cell membrane</keyword>
<keyword evidence="4 6" id="KW-1133">Transmembrane helix</keyword>
<comment type="subcellular location">
    <subcellularLocation>
        <location evidence="1">Cell membrane</location>
        <topology evidence="1">Multi-pass membrane protein</topology>
    </subcellularLocation>
</comment>
<dbReference type="InterPro" id="IPR002797">
    <property type="entry name" value="Polysacc_synth"/>
</dbReference>
<feature type="transmembrane region" description="Helical" evidence="6">
    <location>
        <begin position="353"/>
        <end position="369"/>
    </location>
</feature>
<dbReference type="PANTHER" id="PTHR30250">
    <property type="entry name" value="PST FAMILY PREDICTED COLANIC ACID TRANSPORTER"/>
    <property type="match status" value="1"/>
</dbReference>
<evidence type="ECO:0000256" key="4">
    <source>
        <dbReference type="ARBA" id="ARBA00022989"/>
    </source>
</evidence>
<evidence type="ECO:0000256" key="1">
    <source>
        <dbReference type="ARBA" id="ARBA00004651"/>
    </source>
</evidence>
<dbReference type="EMBL" id="SLUM01000039">
    <property type="protein sequence ID" value="TCL52937.1"/>
    <property type="molecule type" value="Genomic_DNA"/>
</dbReference>
<feature type="transmembrane region" description="Helical" evidence="6">
    <location>
        <begin position="279"/>
        <end position="300"/>
    </location>
</feature>
<dbReference type="Proteomes" id="UP000295184">
    <property type="component" value="Unassembled WGS sequence"/>
</dbReference>
<evidence type="ECO:0000256" key="6">
    <source>
        <dbReference type="SAM" id="Phobius"/>
    </source>
</evidence>
<dbReference type="InterPro" id="IPR050833">
    <property type="entry name" value="Poly_Biosynth_Transport"/>
</dbReference>
<feature type="transmembrane region" description="Helical" evidence="6">
    <location>
        <begin position="89"/>
        <end position="112"/>
    </location>
</feature>
<evidence type="ECO:0000313" key="8">
    <source>
        <dbReference type="Proteomes" id="UP000295184"/>
    </source>
</evidence>
<dbReference type="PANTHER" id="PTHR30250:SF24">
    <property type="entry name" value="STAGE V SPORULATION PROTEIN B"/>
    <property type="match status" value="1"/>
</dbReference>
<proteinExistence type="predicted"/>
<feature type="transmembrane region" description="Helical" evidence="6">
    <location>
        <begin position="12"/>
        <end position="34"/>
    </location>
</feature>
<name>A0A4R1QIJ1_9FIRM</name>
<evidence type="ECO:0000313" key="7">
    <source>
        <dbReference type="EMBL" id="TCL52937.1"/>
    </source>
</evidence>
<evidence type="ECO:0000256" key="3">
    <source>
        <dbReference type="ARBA" id="ARBA00022692"/>
    </source>
</evidence>
<keyword evidence="3 6" id="KW-0812">Transmembrane</keyword>
<dbReference type="AlphaFoldDB" id="A0A4R1QIJ1"/>
<feature type="transmembrane region" description="Helical" evidence="6">
    <location>
        <begin position="184"/>
        <end position="207"/>
    </location>
</feature>
<dbReference type="RefSeq" id="WP_058966036.1">
    <property type="nucleotide sequence ID" value="NZ_CABKVM010000019.1"/>
</dbReference>
<reference evidence="7 8" key="1">
    <citation type="submission" date="2019-03" db="EMBL/GenBank/DDBJ databases">
        <title>Genomic Encyclopedia of Type Strains, Phase IV (KMG-IV): sequencing the most valuable type-strain genomes for metagenomic binning, comparative biology and taxonomic classification.</title>
        <authorList>
            <person name="Goeker M."/>
        </authorList>
    </citation>
    <scope>NUCLEOTIDE SEQUENCE [LARGE SCALE GENOMIC DNA]</scope>
    <source>
        <strain evidence="7 8">DSM 100451</strain>
    </source>
</reference>
<accession>A0A4R1QIJ1</accession>
<dbReference type="Pfam" id="PF01943">
    <property type="entry name" value="Polysacc_synt"/>
    <property type="match status" value="1"/>
</dbReference>
<dbReference type="InterPro" id="IPR024923">
    <property type="entry name" value="PG_synth_SpoVB"/>
</dbReference>
<organism evidence="7 8">
    <name type="scientific">Allofournierella massiliensis</name>
    <dbReference type="NCBI Taxonomy" id="1650663"/>
    <lineage>
        <taxon>Bacteria</taxon>
        <taxon>Bacillati</taxon>
        <taxon>Bacillota</taxon>
        <taxon>Clostridia</taxon>
        <taxon>Eubacteriales</taxon>
        <taxon>Oscillospiraceae</taxon>
        <taxon>Allofournierella</taxon>
    </lineage>
</organism>
<dbReference type="STRING" id="1650663.GCA_001486665_02829"/>
<feature type="transmembrane region" description="Helical" evidence="6">
    <location>
        <begin position="442"/>
        <end position="464"/>
    </location>
</feature>
<evidence type="ECO:0000256" key="2">
    <source>
        <dbReference type="ARBA" id="ARBA00022475"/>
    </source>
</evidence>
<keyword evidence="5 6" id="KW-0472">Membrane</keyword>
<evidence type="ECO:0000256" key="5">
    <source>
        <dbReference type="ARBA" id="ARBA00023136"/>
    </source>
</evidence>
<sequence>MGRLKTYLKNVAILTVTGLGLRAAGMFFRVYIAARIGAEGMGLYQLIFTLYSLCITVATAGVSVTATRLAAEELARPQPGRAKGVLGRVMALALAFGFAAGVVQLVLAWPAARYWLGDIRAAPSLALLAPSLPFMAVGSAARGYFFARRKVGPNVVSQIFEQIIRIVLVLLILPGAVQRGVQYACAAVLVGSMVSEVVSTLLVMWYYRRDMNRTFGDAPAQVPRGTSGRIWRILAPVEGGRCLDSALHTVENTLVPACLLAFLGSREESLVQFGALKGMAMPILLFPFSFLTPLATLLMPEVTEAHILGRQKTLETLVGRIMLFTTTFSVLAGGLIALYAYPLGRILYHDETIGFYLAVLAPVLPGMYLDAMGDSILKGLGEEVATFRYSIWDSLIRIGLVILLMPRMGMKGFLFVMICSNVLSALLNIFRIEKVARIRTRWYRWFVQPALIFLISAVLGQGALRLVGVSGDWQQLLLGCTVTGGLYCLLMLRFGLWDAVQAILTRRKPAGSAA</sequence>
<feature type="transmembrane region" description="Helical" evidence="6">
    <location>
        <begin position="46"/>
        <end position="69"/>
    </location>
</feature>
<feature type="transmembrane region" description="Helical" evidence="6">
    <location>
        <begin position="476"/>
        <end position="497"/>
    </location>
</feature>
<feature type="transmembrane region" description="Helical" evidence="6">
    <location>
        <begin position="124"/>
        <end position="147"/>
    </location>
</feature>
<feature type="transmembrane region" description="Helical" evidence="6">
    <location>
        <begin position="412"/>
        <end position="430"/>
    </location>
</feature>
<protein>
    <submittedName>
        <fullName evidence="7">Stage V sporulation protein B</fullName>
    </submittedName>
</protein>